<protein>
    <recommendedName>
        <fullName evidence="1">DUF4062 domain-containing protein</fullName>
    </recommendedName>
</protein>
<feature type="domain" description="DUF4062" evidence="1">
    <location>
        <begin position="8"/>
        <end position="99"/>
    </location>
</feature>
<dbReference type="Proteomes" id="UP001500840">
    <property type="component" value="Unassembled WGS sequence"/>
</dbReference>
<dbReference type="EMBL" id="BAABGA010000077">
    <property type="protein sequence ID" value="GAA4465848.1"/>
    <property type="molecule type" value="Genomic_DNA"/>
</dbReference>
<keyword evidence="3" id="KW-1185">Reference proteome</keyword>
<evidence type="ECO:0000313" key="3">
    <source>
        <dbReference type="Proteomes" id="UP001500840"/>
    </source>
</evidence>
<dbReference type="InterPro" id="IPR025139">
    <property type="entry name" value="DUF4062"/>
</dbReference>
<dbReference type="Pfam" id="PF13271">
    <property type="entry name" value="DUF4062"/>
    <property type="match status" value="1"/>
</dbReference>
<dbReference type="RefSeq" id="WP_345326915.1">
    <property type="nucleotide sequence ID" value="NZ_BAABGA010000077.1"/>
</dbReference>
<reference evidence="3" key="1">
    <citation type="journal article" date="2019" name="Int. J. Syst. Evol. Microbiol.">
        <title>The Global Catalogue of Microorganisms (GCM) 10K type strain sequencing project: providing services to taxonomists for standard genome sequencing and annotation.</title>
        <authorList>
            <consortium name="The Broad Institute Genomics Platform"/>
            <consortium name="The Broad Institute Genome Sequencing Center for Infectious Disease"/>
            <person name="Wu L."/>
            <person name="Ma J."/>
        </authorList>
    </citation>
    <scope>NUCLEOTIDE SEQUENCE [LARGE SCALE GENOMIC DNA]</scope>
    <source>
        <strain evidence="3">JCM 17759</strain>
    </source>
</reference>
<organism evidence="2 3">
    <name type="scientific">Novipirellula rosea</name>
    <dbReference type="NCBI Taxonomy" id="1031540"/>
    <lineage>
        <taxon>Bacteria</taxon>
        <taxon>Pseudomonadati</taxon>
        <taxon>Planctomycetota</taxon>
        <taxon>Planctomycetia</taxon>
        <taxon>Pirellulales</taxon>
        <taxon>Pirellulaceae</taxon>
        <taxon>Novipirellula</taxon>
    </lineage>
</organism>
<sequence length="365" mass="41347">MQTGTFIRVFIASPGDVQAERDKACHVIQTWNAAHSLSKSVLIEPVRVETHSHAVQGGHPQDLINAQLLDRCDLLLAILWSRLGTPTNTDLSGTVQEIREFAEKKGADRVLLFFCDRDISSNADLDQVQAVRSFKDSVKQEGLYIQYSSVNDFAEQFRHQLDMALNRLMESENFAVLNLEVQGKREVIFEPEANTILVLASAGNSSRISLSRMMAGHELSAGGIVLNHMGNERSEAQWEAGLDQLENIGYAEDLGYKREVFRLTKEGYKSADELWFVLLLRRIESLQHGEHDYVNMCDIRKEPFFGLVLSETLCRERLTALGELEQLELVKSDQGLAAVRLNDRSRKTIREHEWLQFTEPSSQND</sequence>
<comment type="caution">
    <text evidence="2">The sequence shown here is derived from an EMBL/GenBank/DDBJ whole genome shotgun (WGS) entry which is preliminary data.</text>
</comment>
<name>A0ABP8NG90_9BACT</name>
<accession>A0ABP8NG90</accession>
<proteinExistence type="predicted"/>
<evidence type="ECO:0000259" key="1">
    <source>
        <dbReference type="Pfam" id="PF13271"/>
    </source>
</evidence>
<gene>
    <name evidence="2" type="ORF">GCM10023156_54090</name>
</gene>
<evidence type="ECO:0000313" key="2">
    <source>
        <dbReference type="EMBL" id="GAA4465848.1"/>
    </source>
</evidence>